<evidence type="ECO:0000256" key="2">
    <source>
        <dbReference type="ARBA" id="ARBA00008187"/>
    </source>
</evidence>
<dbReference type="SUPFAM" id="SSF158573">
    <property type="entry name" value="GINS helical bundle-like"/>
    <property type="match status" value="1"/>
</dbReference>
<comment type="similarity">
    <text evidence="2 6">Belongs to the GINS4/SLD5 family.</text>
</comment>
<dbReference type="RefSeq" id="XP_004261789.1">
    <property type="nucleotide sequence ID" value="XM_004261741.1"/>
</dbReference>
<evidence type="ECO:0000259" key="7">
    <source>
        <dbReference type="Pfam" id="PF05916"/>
    </source>
</evidence>
<dbReference type="OrthoDB" id="338231at2759"/>
<evidence type="ECO:0000259" key="8">
    <source>
        <dbReference type="Pfam" id="PF16922"/>
    </source>
</evidence>
<dbReference type="Gene3D" id="1.20.58.1030">
    <property type="match status" value="1"/>
</dbReference>
<dbReference type="PANTHER" id="PTHR21206:SF0">
    <property type="entry name" value="DNA REPLICATION COMPLEX GINS PROTEIN SLD5"/>
    <property type="match status" value="1"/>
</dbReference>
<protein>
    <recommendedName>
        <fullName evidence="3 6">DNA replication complex GINS protein SLD5</fullName>
    </recommendedName>
</protein>
<gene>
    <name evidence="9" type="ORF">EIN_252320</name>
</gene>
<proteinExistence type="inferred from homology"/>
<dbReference type="InterPro" id="IPR021151">
    <property type="entry name" value="GINS_A"/>
</dbReference>
<evidence type="ECO:0000256" key="3">
    <source>
        <dbReference type="ARBA" id="ARBA00014804"/>
    </source>
</evidence>
<organism evidence="9 10">
    <name type="scientific">Entamoeba invadens IP1</name>
    <dbReference type="NCBI Taxonomy" id="370355"/>
    <lineage>
        <taxon>Eukaryota</taxon>
        <taxon>Amoebozoa</taxon>
        <taxon>Evosea</taxon>
        <taxon>Archamoebae</taxon>
        <taxon>Mastigamoebida</taxon>
        <taxon>Entamoebidae</taxon>
        <taxon>Entamoeba</taxon>
    </lineage>
</organism>
<dbReference type="GO" id="GO:0000811">
    <property type="term" value="C:GINS complex"/>
    <property type="evidence" value="ECO:0007669"/>
    <property type="project" value="UniProtKB-UniRule"/>
</dbReference>
<keyword evidence="4 6" id="KW-0235">DNA replication</keyword>
<comment type="function">
    <text evidence="6">The GINS complex plays an essential role in the initiation of DNA replication.</text>
</comment>
<reference evidence="9 10" key="1">
    <citation type="submission" date="2012-10" db="EMBL/GenBank/DDBJ databases">
        <authorList>
            <person name="Zafar N."/>
            <person name="Inman J."/>
            <person name="Hall N."/>
            <person name="Lorenzi H."/>
            <person name="Caler E."/>
        </authorList>
    </citation>
    <scope>NUCLEOTIDE SEQUENCE [LARGE SCALE GENOMIC DNA]</scope>
    <source>
        <strain evidence="9 10">IP1</strain>
    </source>
</reference>
<sequence length="198" mass="22885">MTTQTQSDEVADFPRFLRTIQNEINSPVIQLYDKHIVSKYKQVILNQEQVVEGLMDQNVINGTLLMQVNLVKQEITRINYYITLYLKVRLSKVLQMARMGSNDTAKLTPEENTVFLAYSTIRNDYMTASGLTIQEKKPVNLEIKRNSSYVFVKILSPISNFKISPDDEEGFYLEKNAIYLFPYSSVAEFVNSDYLELI</sequence>
<feature type="domain" description="GINS subunit" evidence="7">
    <location>
        <begin position="73"/>
        <end position="128"/>
    </location>
</feature>
<dbReference type="EMBL" id="KB206169">
    <property type="protein sequence ID" value="ELP95018.1"/>
    <property type="molecule type" value="Genomic_DNA"/>
</dbReference>
<evidence type="ECO:0000313" key="10">
    <source>
        <dbReference type="Proteomes" id="UP000014680"/>
    </source>
</evidence>
<dbReference type="InterPro" id="IPR036224">
    <property type="entry name" value="GINS_bundle-like_dom_sf"/>
</dbReference>
<dbReference type="SUPFAM" id="SSF160059">
    <property type="entry name" value="PriA/YqbF domain"/>
    <property type="match status" value="1"/>
</dbReference>
<dbReference type="CDD" id="cd21692">
    <property type="entry name" value="GINS_B_Sld5"/>
    <property type="match status" value="1"/>
</dbReference>
<dbReference type="GeneID" id="14893808"/>
<evidence type="ECO:0000256" key="5">
    <source>
        <dbReference type="ARBA" id="ARBA00023242"/>
    </source>
</evidence>
<name>A0A0A1UEX7_ENTIV</name>
<dbReference type="GO" id="GO:0006261">
    <property type="term" value="P:DNA-templated DNA replication"/>
    <property type="evidence" value="ECO:0007669"/>
    <property type="project" value="InterPro"/>
</dbReference>
<dbReference type="PANTHER" id="PTHR21206">
    <property type="entry name" value="SLD5 PROTEIN"/>
    <property type="match status" value="1"/>
</dbReference>
<dbReference type="Proteomes" id="UP000014680">
    <property type="component" value="Unassembled WGS sequence"/>
</dbReference>
<comment type="subcellular location">
    <subcellularLocation>
        <location evidence="1 6">Nucleus</location>
    </subcellularLocation>
</comment>
<dbReference type="Pfam" id="PF05916">
    <property type="entry name" value="Sld5"/>
    <property type="match status" value="1"/>
</dbReference>
<evidence type="ECO:0000313" key="9">
    <source>
        <dbReference type="EMBL" id="ELP95018.1"/>
    </source>
</evidence>
<keyword evidence="5 6" id="KW-0539">Nucleus</keyword>
<dbReference type="Gene3D" id="3.40.5.60">
    <property type="match status" value="1"/>
</dbReference>
<dbReference type="GO" id="GO:0000727">
    <property type="term" value="P:double-strand break repair via break-induced replication"/>
    <property type="evidence" value="ECO:0007669"/>
    <property type="project" value="TreeGrafter"/>
</dbReference>
<evidence type="ECO:0000256" key="4">
    <source>
        <dbReference type="ARBA" id="ARBA00022705"/>
    </source>
</evidence>
<dbReference type="Pfam" id="PF16922">
    <property type="entry name" value="SLD5_C"/>
    <property type="match status" value="1"/>
</dbReference>
<evidence type="ECO:0000256" key="1">
    <source>
        <dbReference type="ARBA" id="ARBA00004123"/>
    </source>
</evidence>
<dbReference type="PIRSF" id="PIRSF007764">
    <property type="entry name" value="Sld5"/>
    <property type="match status" value="1"/>
</dbReference>
<feature type="domain" description="DNA replication complex GINS protein SLD5 C-terminal" evidence="8">
    <location>
        <begin position="148"/>
        <end position="198"/>
    </location>
</feature>
<dbReference type="OMA" id="ITRINYY"/>
<dbReference type="InterPro" id="IPR008591">
    <property type="entry name" value="GINS_Sld5"/>
</dbReference>
<evidence type="ECO:0000256" key="6">
    <source>
        <dbReference type="PIRNR" id="PIRNR007764"/>
    </source>
</evidence>
<dbReference type="KEGG" id="eiv:EIN_252320"/>
<accession>A0A0A1UEX7</accession>
<dbReference type="VEuPathDB" id="AmoebaDB:EIN_252320"/>
<keyword evidence="10" id="KW-1185">Reference proteome</keyword>
<dbReference type="InterPro" id="IPR031633">
    <property type="entry name" value="SLD5_C"/>
</dbReference>
<dbReference type="AlphaFoldDB" id="A0A0A1UEX7"/>